<dbReference type="EMBL" id="JAHHGZ010000045">
    <property type="protein sequence ID" value="MBW4671470.1"/>
    <property type="molecule type" value="Genomic_DNA"/>
</dbReference>
<dbReference type="InterPro" id="IPR027417">
    <property type="entry name" value="P-loop_NTPase"/>
</dbReference>
<dbReference type="PANTHER" id="PTHR42759">
    <property type="entry name" value="MOXR FAMILY PROTEIN"/>
    <property type="match status" value="1"/>
</dbReference>
<dbReference type="SMART" id="SM00382">
    <property type="entry name" value="AAA"/>
    <property type="match status" value="1"/>
</dbReference>
<evidence type="ECO:0000313" key="2">
    <source>
        <dbReference type="EMBL" id="MBW4671470.1"/>
    </source>
</evidence>
<accession>A0A951QVU5</accession>
<comment type="caution">
    <text evidence="2">The sequence shown here is derived from an EMBL/GenBank/DDBJ whole genome shotgun (WGS) entry which is preliminary data.</text>
</comment>
<protein>
    <submittedName>
        <fullName evidence="2">MoxR family ATPase</fullName>
    </submittedName>
</protein>
<name>A0A951QVU5_9CYAN</name>
<dbReference type="Gene3D" id="3.40.50.300">
    <property type="entry name" value="P-loop containing nucleotide triphosphate hydrolases"/>
    <property type="match status" value="1"/>
</dbReference>
<dbReference type="CDD" id="cd00009">
    <property type="entry name" value="AAA"/>
    <property type="match status" value="1"/>
</dbReference>
<evidence type="ECO:0000313" key="3">
    <source>
        <dbReference type="Proteomes" id="UP000729701"/>
    </source>
</evidence>
<feature type="domain" description="AAA+ ATPase" evidence="1">
    <location>
        <begin position="51"/>
        <end position="231"/>
    </location>
</feature>
<dbReference type="GO" id="GO:0016887">
    <property type="term" value="F:ATP hydrolysis activity"/>
    <property type="evidence" value="ECO:0007669"/>
    <property type="project" value="InterPro"/>
</dbReference>
<dbReference type="SUPFAM" id="SSF52540">
    <property type="entry name" value="P-loop containing nucleoside triphosphate hydrolases"/>
    <property type="match status" value="1"/>
</dbReference>
<gene>
    <name evidence="2" type="ORF">KME60_29615</name>
</gene>
<evidence type="ECO:0000259" key="1">
    <source>
        <dbReference type="SMART" id="SM00382"/>
    </source>
</evidence>
<dbReference type="Proteomes" id="UP000729701">
    <property type="component" value="Unassembled WGS sequence"/>
</dbReference>
<sequence length="337" mass="37978">MNYPFYSGDGNRQQSELPITLPVSPRSGLLQPDNYIADPGLKDACNVALLLGQPLLLTGEPGTGKTQLAYSLAWELGLEQPLKFETKSTTMARDLFYTYDALKRFQDVQSGVVATKFLDYITFQALGSAILRSRNPDEIKHLLPSEIIHSQKARSVVLIDEIDKAPRDFANDLLNELELMYFRIPELANEKIVGDINLQPIVIITSNSEKDLPDAFLRRCIYYNIPFPESERLAEIVANRLGINAGGSSPFLQAALNLFYRLRASQSGLRKKPATAELLGWLIILQKFTHESQNPLIQREVVFRTLSSLIKTAEDQEKARKVVEQWIQEQKKTTQIG</sequence>
<dbReference type="InterPro" id="IPR003959">
    <property type="entry name" value="ATPase_AAA_core"/>
</dbReference>
<organism evidence="2 3">
    <name type="scientific">Cyanomargarita calcarea GSE-NOS-MK-12-04C</name>
    <dbReference type="NCBI Taxonomy" id="2839659"/>
    <lineage>
        <taxon>Bacteria</taxon>
        <taxon>Bacillati</taxon>
        <taxon>Cyanobacteriota</taxon>
        <taxon>Cyanophyceae</taxon>
        <taxon>Nostocales</taxon>
        <taxon>Cyanomargaritaceae</taxon>
        <taxon>Cyanomargarita</taxon>
    </lineage>
</organism>
<dbReference type="GO" id="GO:0005524">
    <property type="term" value="F:ATP binding"/>
    <property type="evidence" value="ECO:0007669"/>
    <property type="project" value="InterPro"/>
</dbReference>
<dbReference type="PANTHER" id="PTHR42759:SF1">
    <property type="entry name" value="MAGNESIUM-CHELATASE SUBUNIT CHLD"/>
    <property type="match status" value="1"/>
</dbReference>
<dbReference type="InterPro" id="IPR003593">
    <property type="entry name" value="AAA+_ATPase"/>
</dbReference>
<reference evidence="2" key="1">
    <citation type="submission" date="2021-05" db="EMBL/GenBank/DDBJ databases">
        <authorList>
            <person name="Pietrasiak N."/>
            <person name="Ward R."/>
            <person name="Stajich J.E."/>
            <person name="Kurbessoian T."/>
        </authorList>
    </citation>
    <scope>NUCLEOTIDE SEQUENCE</scope>
    <source>
        <strain evidence="2">GSE-NOS-MK-12-04C</strain>
    </source>
</reference>
<dbReference type="Pfam" id="PF00004">
    <property type="entry name" value="AAA"/>
    <property type="match status" value="1"/>
</dbReference>
<dbReference type="InterPro" id="IPR050764">
    <property type="entry name" value="CbbQ/NirQ/NorQ/GpvN"/>
</dbReference>
<reference evidence="2" key="2">
    <citation type="journal article" date="2022" name="Microbiol. Resour. Announc.">
        <title>Metagenome Sequencing to Explore Phylogenomics of Terrestrial Cyanobacteria.</title>
        <authorList>
            <person name="Ward R.D."/>
            <person name="Stajich J.E."/>
            <person name="Johansen J.R."/>
            <person name="Huntemann M."/>
            <person name="Clum A."/>
            <person name="Foster B."/>
            <person name="Foster B."/>
            <person name="Roux S."/>
            <person name="Palaniappan K."/>
            <person name="Varghese N."/>
            <person name="Mukherjee S."/>
            <person name="Reddy T.B.K."/>
            <person name="Daum C."/>
            <person name="Copeland A."/>
            <person name="Chen I.A."/>
            <person name="Ivanova N.N."/>
            <person name="Kyrpides N.C."/>
            <person name="Shapiro N."/>
            <person name="Eloe-Fadrosh E.A."/>
            <person name="Pietrasiak N."/>
        </authorList>
    </citation>
    <scope>NUCLEOTIDE SEQUENCE</scope>
    <source>
        <strain evidence="2">GSE-NOS-MK-12-04C</strain>
    </source>
</reference>
<proteinExistence type="predicted"/>
<dbReference type="AlphaFoldDB" id="A0A951QVU5"/>